<keyword evidence="9" id="KW-1185">Reference proteome</keyword>
<dbReference type="EMBL" id="JABCKI010000032">
    <property type="protein sequence ID" value="KAG5653811.1"/>
    <property type="molecule type" value="Genomic_DNA"/>
</dbReference>
<dbReference type="GO" id="GO:0042054">
    <property type="term" value="F:histone methyltransferase activity"/>
    <property type="evidence" value="ECO:0007669"/>
    <property type="project" value="InterPro"/>
</dbReference>
<dbReference type="PANTHER" id="PTHR46223:SF3">
    <property type="entry name" value="HISTONE-LYSINE N-METHYLTRANSFERASE SET-23"/>
    <property type="match status" value="1"/>
</dbReference>
<dbReference type="InterPro" id="IPR007728">
    <property type="entry name" value="Pre-SET_dom"/>
</dbReference>
<reference evidence="8" key="1">
    <citation type="submission" date="2021-02" db="EMBL/GenBank/DDBJ databases">
        <authorList>
            <person name="Nieuwenhuis M."/>
            <person name="Van De Peppel L.J.J."/>
        </authorList>
    </citation>
    <scope>NUCLEOTIDE SEQUENCE</scope>
    <source>
        <strain evidence="8">D49</strain>
    </source>
</reference>
<dbReference type="Pfam" id="PF05033">
    <property type="entry name" value="Pre-SET"/>
    <property type="match status" value="1"/>
</dbReference>
<comment type="caution">
    <text evidence="8">The sequence shown here is derived from an EMBL/GenBank/DDBJ whole genome shotgun (WGS) entry which is preliminary data.</text>
</comment>
<name>A0A9P7GPI9_9AGAR</name>
<dbReference type="PANTHER" id="PTHR46223">
    <property type="entry name" value="HISTONE-LYSINE N-METHYLTRANSFERASE SUV39H"/>
    <property type="match status" value="1"/>
</dbReference>
<dbReference type="PROSITE" id="PS50867">
    <property type="entry name" value="PRE_SET"/>
    <property type="match status" value="1"/>
</dbReference>
<sequence>MQQSDENETNSDSDSSGYFTYSSSEVENFDNAEGADENGNWEVDFLGEEVDGRGNVRYEVAWKGWSRADGTNTTWNNDLIHENDIKAWKQIASARRKKLAAESLDIEIWATTDIHNTATRLREQAFAEKLKIRQRNPLTLRQDMERLLARDRGEENGPPVSGTRSGRPFTRESSTSTLASHAEGSRASSSRSANPPSSSRDSSGSKTRRAPAATVRRSMTASSSEWGGSGSFSSLPSSPGSSKKHGFDSPASMSRFDTPDIDDTTGTPGPRRLRSSPRKLSAYVQFHCALSTPQANLGNRRAKLQQEWNSVARGAHAAAITIVNDVDDEEVPPLVNNFRYIEAEYVFSDKIKRNDKQSMISQEELFVRCDCDECVKAEACGCQAPSRIVDERGEKAFAYTPDGLFAFNTSGFEVIECNKHCQCDRFTCPNRVAQMPRDIPVEVFKTDDRGWGVRSSSHAVQPGKVLGIYTGLLIHREDAEALDEDEKSYCFDLDGGEDLDADVPDDAYSVDSMTCGNWTRFIK</sequence>
<feature type="region of interest" description="Disordered" evidence="6">
    <location>
        <begin position="1"/>
        <end position="21"/>
    </location>
</feature>
<feature type="region of interest" description="Disordered" evidence="6">
    <location>
        <begin position="149"/>
        <end position="277"/>
    </location>
</feature>
<dbReference type="GO" id="GO:0005634">
    <property type="term" value="C:nucleus"/>
    <property type="evidence" value="ECO:0007669"/>
    <property type="project" value="InterPro"/>
</dbReference>
<evidence type="ECO:0000256" key="5">
    <source>
        <dbReference type="ARBA" id="ARBA00022691"/>
    </source>
</evidence>
<dbReference type="OrthoDB" id="308383at2759"/>
<dbReference type="InterPro" id="IPR050973">
    <property type="entry name" value="H3K9_Histone-Lys_N-MTase"/>
</dbReference>
<keyword evidence="3" id="KW-0489">Methyltransferase</keyword>
<gene>
    <name evidence="8" type="ORF">H0H81_010279</name>
</gene>
<evidence type="ECO:0000256" key="4">
    <source>
        <dbReference type="ARBA" id="ARBA00022679"/>
    </source>
</evidence>
<dbReference type="Gene3D" id="2.170.270.10">
    <property type="entry name" value="SET domain"/>
    <property type="match status" value="1"/>
</dbReference>
<accession>A0A9P7GPI9</accession>
<proteinExistence type="predicted"/>
<feature type="compositionally biased region" description="Low complexity" evidence="6">
    <location>
        <begin position="222"/>
        <end position="241"/>
    </location>
</feature>
<feature type="compositionally biased region" description="Acidic residues" evidence="6">
    <location>
        <begin position="1"/>
        <end position="11"/>
    </location>
</feature>
<dbReference type="Proteomes" id="UP000717328">
    <property type="component" value="Unassembled WGS sequence"/>
</dbReference>
<dbReference type="SUPFAM" id="SSF82199">
    <property type="entry name" value="SET domain"/>
    <property type="match status" value="1"/>
</dbReference>
<feature type="compositionally biased region" description="Low complexity" evidence="6">
    <location>
        <begin position="12"/>
        <end position="21"/>
    </location>
</feature>
<organism evidence="8 9">
    <name type="scientific">Sphagnurus paluster</name>
    <dbReference type="NCBI Taxonomy" id="117069"/>
    <lineage>
        <taxon>Eukaryota</taxon>
        <taxon>Fungi</taxon>
        <taxon>Dikarya</taxon>
        <taxon>Basidiomycota</taxon>
        <taxon>Agaricomycotina</taxon>
        <taxon>Agaricomycetes</taxon>
        <taxon>Agaricomycetidae</taxon>
        <taxon>Agaricales</taxon>
        <taxon>Tricholomatineae</taxon>
        <taxon>Lyophyllaceae</taxon>
        <taxon>Sphagnurus</taxon>
    </lineage>
</organism>
<evidence type="ECO:0000313" key="9">
    <source>
        <dbReference type="Proteomes" id="UP000717328"/>
    </source>
</evidence>
<dbReference type="GO" id="GO:0032259">
    <property type="term" value="P:methylation"/>
    <property type="evidence" value="ECO:0007669"/>
    <property type="project" value="UniProtKB-KW"/>
</dbReference>
<keyword evidence="5" id="KW-0949">S-adenosyl-L-methionine</keyword>
<keyword evidence="4" id="KW-0808">Transferase</keyword>
<evidence type="ECO:0000256" key="6">
    <source>
        <dbReference type="SAM" id="MobiDB-lite"/>
    </source>
</evidence>
<evidence type="ECO:0000256" key="1">
    <source>
        <dbReference type="ARBA" id="ARBA00004286"/>
    </source>
</evidence>
<dbReference type="GO" id="GO:0008270">
    <property type="term" value="F:zinc ion binding"/>
    <property type="evidence" value="ECO:0007669"/>
    <property type="project" value="InterPro"/>
</dbReference>
<dbReference type="InterPro" id="IPR046341">
    <property type="entry name" value="SET_dom_sf"/>
</dbReference>
<dbReference type="GO" id="GO:0005694">
    <property type="term" value="C:chromosome"/>
    <property type="evidence" value="ECO:0007669"/>
    <property type="project" value="UniProtKB-SubCell"/>
</dbReference>
<feature type="domain" description="Pre-SET" evidence="7">
    <location>
        <begin position="367"/>
        <end position="436"/>
    </location>
</feature>
<protein>
    <recommendedName>
        <fullName evidence="7">Pre-SET domain-containing protein</fullName>
    </recommendedName>
</protein>
<dbReference type="AlphaFoldDB" id="A0A9P7GPI9"/>
<reference evidence="8" key="2">
    <citation type="submission" date="2021-10" db="EMBL/GenBank/DDBJ databases">
        <title>Phylogenomics reveals ancestral predisposition of the termite-cultivated fungus Termitomyces towards a domesticated lifestyle.</title>
        <authorList>
            <person name="Auxier B."/>
            <person name="Grum-Grzhimaylo A."/>
            <person name="Cardenas M.E."/>
            <person name="Lodge J.D."/>
            <person name="Laessoe T."/>
            <person name="Pedersen O."/>
            <person name="Smith M.E."/>
            <person name="Kuyper T.W."/>
            <person name="Franco-Molano E.A."/>
            <person name="Baroni T.J."/>
            <person name="Aanen D.K."/>
        </authorList>
    </citation>
    <scope>NUCLEOTIDE SEQUENCE</scope>
    <source>
        <strain evidence="8">D49</strain>
    </source>
</reference>
<evidence type="ECO:0000313" key="8">
    <source>
        <dbReference type="EMBL" id="KAG5653811.1"/>
    </source>
</evidence>
<evidence type="ECO:0000256" key="2">
    <source>
        <dbReference type="ARBA" id="ARBA00022454"/>
    </source>
</evidence>
<keyword evidence="2" id="KW-0158">Chromosome</keyword>
<evidence type="ECO:0000256" key="3">
    <source>
        <dbReference type="ARBA" id="ARBA00022603"/>
    </source>
</evidence>
<comment type="subcellular location">
    <subcellularLocation>
        <location evidence="1">Chromosome</location>
    </subcellularLocation>
</comment>
<feature type="compositionally biased region" description="Low complexity" evidence="6">
    <location>
        <begin position="179"/>
        <end position="205"/>
    </location>
</feature>
<evidence type="ECO:0000259" key="7">
    <source>
        <dbReference type="PROSITE" id="PS50867"/>
    </source>
</evidence>